<feature type="binding site" evidence="7 8">
    <location>
        <position position="37"/>
    </location>
    <ligand>
        <name>S-adenosyl-L-methionine</name>
        <dbReference type="ChEBI" id="CHEBI:59789"/>
    </ligand>
</feature>
<gene>
    <name evidence="7 10" type="primary">rsmA</name>
    <name evidence="7" type="synonym">ksgA</name>
    <name evidence="10" type="ORF">ACFPXP_12875</name>
</gene>
<dbReference type="EMBL" id="JBHSQV010000158">
    <property type="protein sequence ID" value="MFC5987299.1"/>
    <property type="molecule type" value="Genomic_DNA"/>
</dbReference>
<dbReference type="PROSITE" id="PS51689">
    <property type="entry name" value="SAM_RNA_A_N6_MT"/>
    <property type="match status" value="1"/>
</dbReference>
<dbReference type="InterPro" id="IPR001737">
    <property type="entry name" value="KsgA/Erm"/>
</dbReference>
<dbReference type="PROSITE" id="PS01131">
    <property type="entry name" value="RRNA_A_DIMETH"/>
    <property type="match status" value="1"/>
</dbReference>
<dbReference type="SUPFAM" id="SSF53335">
    <property type="entry name" value="S-adenosyl-L-methionine-dependent methyltransferases"/>
    <property type="match status" value="1"/>
</dbReference>
<sequence>MMEVTRSQSNEFISTPTRTKEIVRKHDFSMKKSLGQNFLTDQNMIRNIVAAAELDETKGALEIGPGIGALTEYLARAAGKVTAVEIDRRLVPILQETLAPYPNAVVIHEDILKTDLHQLMQEQFRGFGKVSVVANLPYYITTPIILKLLESNVPFEHIVVMIQKEVAERMTASPGTKDYGSLSIAIQYYCEAKLVMNVPRTVFIPQPNVDSAVMRLTLRQQPPVNVKDPDFFFQVVQAAFTQRRKTLYNNLVTRFFSKQQKEQLTDLLHRCGIEPSRRGETLSMQEFATLSEEIRKEMER</sequence>
<keyword evidence="3 7" id="KW-0489">Methyltransferase</keyword>
<keyword evidence="11" id="KW-1185">Reference proteome</keyword>
<evidence type="ECO:0000256" key="6">
    <source>
        <dbReference type="ARBA" id="ARBA00022884"/>
    </source>
</evidence>
<dbReference type="PANTHER" id="PTHR11727:SF7">
    <property type="entry name" value="DIMETHYLADENOSINE TRANSFERASE-RELATED"/>
    <property type="match status" value="1"/>
</dbReference>
<evidence type="ECO:0000313" key="11">
    <source>
        <dbReference type="Proteomes" id="UP001596250"/>
    </source>
</evidence>
<feature type="domain" description="Ribosomal RNA adenine methylase transferase N-terminal" evidence="9">
    <location>
        <begin position="44"/>
        <end position="220"/>
    </location>
</feature>
<evidence type="ECO:0000313" key="10">
    <source>
        <dbReference type="EMBL" id="MFC5987299.1"/>
    </source>
</evidence>
<accession>A0ABW1IRA0</accession>
<comment type="catalytic activity">
    <reaction evidence="7">
        <text>adenosine(1518)/adenosine(1519) in 16S rRNA + 4 S-adenosyl-L-methionine = N(6)-dimethyladenosine(1518)/N(6)-dimethyladenosine(1519) in 16S rRNA + 4 S-adenosyl-L-homocysteine + 4 H(+)</text>
        <dbReference type="Rhea" id="RHEA:19609"/>
        <dbReference type="Rhea" id="RHEA-COMP:10232"/>
        <dbReference type="Rhea" id="RHEA-COMP:10233"/>
        <dbReference type="ChEBI" id="CHEBI:15378"/>
        <dbReference type="ChEBI" id="CHEBI:57856"/>
        <dbReference type="ChEBI" id="CHEBI:59789"/>
        <dbReference type="ChEBI" id="CHEBI:74411"/>
        <dbReference type="ChEBI" id="CHEBI:74493"/>
        <dbReference type="EC" id="2.1.1.182"/>
    </reaction>
</comment>
<feature type="binding site" evidence="7 8">
    <location>
        <position position="39"/>
    </location>
    <ligand>
        <name>S-adenosyl-L-methionine</name>
        <dbReference type="ChEBI" id="CHEBI:59789"/>
    </ligand>
</feature>
<dbReference type="InterPro" id="IPR023165">
    <property type="entry name" value="rRNA_Ade_diMease-like_C"/>
</dbReference>
<dbReference type="SMART" id="SM00650">
    <property type="entry name" value="rADc"/>
    <property type="match status" value="1"/>
</dbReference>
<reference evidence="11" key="1">
    <citation type="journal article" date="2019" name="Int. J. Syst. Evol. Microbiol.">
        <title>The Global Catalogue of Microorganisms (GCM) 10K type strain sequencing project: providing services to taxonomists for standard genome sequencing and annotation.</title>
        <authorList>
            <consortium name="The Broad Institute Genomics Platform"/>
            <consortium name="The Broad Institute Genome Sequencing Center for Infectious Disease"/>
            <person name="Wu L."/>
            <person name="Ma J."/>
        </authorList>
    </citation>
    <scope>NUCLEOTIDE SEQUENCE [LARGE SCALE GENOMIC DNA]</scope>
    <source>
        <strain evidence="11">CCM 8749</strain>
    </source>
</reference>
<comment type="subcellular location">
    <subcellularLocation>
        <location evidence="7">Cytoplasm</location>
    </subcellularLocation>
</comment>
<evidence type="ECO:0000256" key="4">
    <source>
        <dbReference type="ARBA" id="ARBA00022679"/>
    </source>
</evidence>
<evidence type="ECO:0000256" key="1">
    <source>
        <dbReference type="ARBA" id="ARBA00022490"/>
    </source>
</evidence>
<evidence type="ECO:0000256" key="7">
    <source>
        <dbReference type="HAMAP-Rule" id="MF_00607"/>
    </source>
</evidence>
<feature type="binding site" evidence="7 8">
    <location>
        <position position="85"/>
    </location>
    <ligand>
        <name>S-adenosyl-L-methionine</name>
        <dbReference type="ChEBI" id="CHEBI:59789"/>
    </ligand>
</feature>
<protein>
    <recommendedName>
        <fullName evidence="7">Ribosomal RNA small subunit methyltransferase A</fullName>
        <ecNumber evidence="7">2.1.1.182</ecNumber>
    </recommendedName>
    <alternativeName>
        <fullName evidence="7">16S rRNA (adenine(1518)-N(6)/adenine(1519)-N(6))-dimethyltransferase</fullName>
    </alternativeName>
    <alternativeName>
        <fullName evidence="7">16S rRNA dimethyladenosine transferase</fullName>
    </alternativeName>
    <alternativeName>
        <fullName evidence="7">16S rRNA dimethylase</fullName>
    </alternativeName>
    <alternativeName>
        <fullName evidence="7">S-adenosylmethionine-6-N', N'-adenosyl(rRNA) dimethyltransferase</fullName>
    </alternativeName>
</protein>
<evidence type="ECO:0000256" key="5">
    <source>
        <dbReference type="ARBA" id="ARBA00022691"/>
    </source>
</evidence>
<keyword evidence="5 7" id="KW-0949">S-adenosyl-L-methionine</keyword>
<dbReference type="RefSeq" id="WP_379894655.1">
    <property type="nucleotide sequence ID" value="NZ_CBCSCT010000047.1"/>
</dbReference>
<dbReference type="PANTHER" id="PTHR11727">
    <property type="entry name" value="DIMETHYLADENOSINE TRANSFERASE"/>
    <property type="match status" value="1"/>
</dbReference>
<dbReference type="Gene3D" id="1.10.8.100">
    <property type="entry name" value="Ribosomal RNA adenine dimethylase-like, domain 2"/>
    <property type="match status" value="1"/>
</dbReference>
<dbReference type="CDD" id="cd02440">
    <property type="entry name" value="AdoMet_MTases"/>
    <property type="match status" value="1"/>
</dbReference>
<name>A0ABW1IRA0_9BACL</name>
<dbReference type="EC" id="2.1.1.182" evidence="7"/>
<dbReference type="InterPro" id="IPR020598">
    <property type="entry name" value="rRNA_Ade_methylase_Trfase_N"/>
</dbReference>
<feature type="binding site" evidence="7 8">
    <location>
        <position position="135"/>
    </location>
    <ligand>
        <name>S-adenosyl-L-methionine</name>
        <dbReference type="ChEBI" id="CHEBI:59789"/>
    </ligand>
</feature>
<dbReference type="HAMAP" id="MF_00607">
    <property type="entry name" value="16SrRNA_methyltr_A"/>
    <property type="match status" value="1"/>
</dbReference>
<organism evidence="10 11">
    <name type="scientific">Marinicrinis lubricantis</name>
    <dbReference type="NCBI Taxonomy" id="2086470"/>
    <lineage>
        <taxon>Bacteria</taxon>
        <taxon>Bacillati</taxon>
        <taxon>Bacillota</taxon>
        <taxon>Bacilli</taxon>
        <taxon>Bacillales</taxon>
        <taxon>Paenibacillaceae</taxon>
    </lineage>
</organism>
<feature type="binding site" evidence="7 8">
    <location>
        <position position="64"/>
    </location>
    <ligand>
        <name>S-adenosyl-L-methionine</name>
        <dbReference type="ChEBI" id="CHEBI:59789"/>
    </ligand>
</feature>
<dbReference type="InterPro" id="IPR029063">
    <property type="entry name" value="SAM-dependent_MTases_sf"/>
</dbReference>
<comment type="function">
    <text evidence="7">Specifically dimethylates two adjacent adenosines (A1518 and A1519) in the loop of a conserved hairpin near the 3'-end of 16S rRNA in the 30S particle. May play a critical role in biogenesis of 30S subunits.</text>
</comment>
<keyword evidence="4 7" id="KW-0808">Transferase</keyword>
<evidence type="ECO:0000256" key="2">
    <source>
        <dbReference type="ARBA" id="ARBA00022552"/>
    </source>
</evidence>
<evidence type="ECO:0000259" key="9">
    <source>
        <dbReference type="SMART" id="SM00650"/>
    </source>
</evidence>
<dbReference type="Proteomes" id="UP001596250">
    <property type="component" value="Unassembled WGS sequence"/>
</dbReference>
<keyword evidence="6 7" id="KW-0694">RNA-binding</keyword>
<dbReference type="InterPro" id="IPR011530">
    <property type="entry name" value="rRNA_adenine_dimethylase"/>
</dbReference>
<feature type="binding site" evidence="7 8">
    <location>
        <position position="110"/>
    </location>
    <ligand>
        <name>S-adenosyl-L-methionine</name>
        <dbReference type="ChEBI" id="CHEBI:59789"/>
    </ligand>
</feature>
<evidence type="ECO:0000256" key="3">
    <source>
        <dbReference type="ARBA" id="ARBA00022603"/>
    </source>
</evidence>
<dbReference type="Pfam" id="PF00398">
    <property type="entry name" value="RrnaAD"/>
    <property type="match status" value="1"/>
</dbReference>
<evidence type="ECO:0000256" key="8">
    <source>
        <dbReference type="PROSITE-ProRule" id="PRU01026"/>
    </source>
</evidence>
<dbReference type="NCBIfam" id="TIGR00755">
    <property type="entry name" value="ksgA"/>
    <property type="match status" value="1"/>
</dbReference>
<dbReference type="InterPro" id="IPR020596">
    <property type="entry name" value="rRNA_Ade_Mease_Trfase_CS"/>
</dbReference>
<dbReference type="Gene3D" id="3.40.50.150">
    <property type="entry name" value="Vaccinia Virus protein VP39"/>
    <property type="match status" value="1"/>
</dbReference>
<proteinExistence type="inferred from homology"/>
<keyword evidence="1 7" id="KW-0963">Cytoplasm</keyword>
<keyword evidence="2 7" id="KW-0698">rRNA processing</keyword>
<dbReference type="GO" id="GO:0052908">
    <property type="term" value="F:16S rRNA (adenine(1518)-N(6)/adenine(1519)-N(6))-dimethyltransferase activity"/>
    <property type="evidence" value="ECO:0007669"/>
    <property type="project" value="UniProtKB-EC"/>
</dbReference>
<comment type="caution">
    <text evidence="10">The sequence shown here is derived from an EMBL/GenBank/DDBJ whole genome shotgun (WGS) entry which is preliminary data.</text>
</comment>
<comment type="similarity">
    <text evidence="7">Belongs to the class I-like SAM-binding methyltransferase superfamily. rRNA adenine N(6)-methyltransferase family. RsmA subfamily.</text>
</comment>